<reference evidence="1" key="1">
    <citation type="journal article" date="2023" name="ISME J.">
        <title>Emergence of putative energy parasites within Clostridia revealed by genome analysis of a novel endosymbiotic clade.</title>
        <authorList>
            <person name="Takahashi K."/>
            <person name="Kuwahara H."/>
            <person name="Horikawa Y."/>
            <person name="Izawa K."/>
            <person name="Kato D."/>
            <person name="Inagaki T."/>
            <person name="Yuki M."/>
            <person name="Ohkuma M."/>
            <person name="Hongoh Y."/>
        </authorList>
    </citation>
    <scope>NUCLEOTIDE SEQUENCE</scope>
    <source>
        <strain evidence="1">RsTa-C01</strain>
    </source>
</reference>
<protein>
    <submittedName>
        <fullName evidence="1">Uncharacterized protein</fullName>
    </submittedName>
</protein>
<accession>A0AA48I054</accession>
<dbReference type="AlphaFoldDB" id="A0AA48I054"/>
<organism evidence="1">
    <name type="scientific">Candidatus Paraimprobicoccus trichonymphae</name>
    <dbReference type="NCBI Taxonomy" id="3033793"/>
    <lineage>
        <taxon>Bacteria</taxon>
        <taxon>Bacillati</taxon>
        <taxon>Bacillota</taxon>
        <taxon>Clostridia</taxon>
        <taxon>Candidatus Paraimprobicoccus</taxon>
    </lineage>
</organism>
<dbReference type="KEGG" id="ptrh:RsTaC01_0785"/>
<proteinExistence type="predicted"/>
<dbReference type="Proteomes" id="UP001335720">
    <property type="component" value="Chromosome"/>
</dbReference>
<gene>
    <name evidence="1" type="ORF">RsTaC01_0785</name>
</gene>
<evidence type="ECO:0000313" key="1">
    <source>
        <dbReference type="EMBL" id="BED92884.1"/>
    </source>
</evidence>
<sequence length="143" mass="16933">MGLKNIVKDYIKSKNNLEKIDKYIKILSEYAGLKVIKNEIKPKKKSFFNKIEITKDDSKKMNCINEKKHVFFIDFSNYLINLKEKYKNLPEDYIEKKFKRILKLCVKKHGNIEKVLRYSKELSEILDEKESGSPDLRIGKSVL</sequence>
<dbReference type="EMBL" id="AP027925">
    <property type="protein sequence ID" value="BED92884.1"/>
    <property type="molecule type" value="Genomic_DNA"/>
</dbReference>
<name>A0AA48I054_9FIRM</name>